<comment type="caution">
    <text evidence="3">The sequence shown here is derived from an EMBL/GenBank/DDBJ whole genome shotgun (WGS) entry which is preliminary data.</text>
</comment>
<evidence type="ECO:0000259" key="2">
    <source>
        <dbReference type="Pfam" id="PF00248"/>
    </source>
</evidence>
<dbReference type="GO" id="GO:0016491">
    <property type="term" value="F:oxidoreductase activity"/>
    <property type="evidence" value="ECO:0007669"/>
    <property type="project" value="UniProtKB-KW"/>
</dbReference>
<feature type="domain" description="NADP-dependent oxidoreductase" evidence="2">
    <location>
        <begin position="12"/>
        <end position="306"/>
    </location>
</feature>
<dbReference type="EMBL" id="BQKY01000001">
    <property type="protein sequence ID" value="GJN87134.1"/>
    <property type="molecule type" value="Genomic_DNA"/>
</dbReference>
<dbReference type="Pfam" id="PF00248">
    <property type="entry name" value="Aldo_ket_red"/>
    <property type="match status" value="1"/>
</dbReference>
<organism evidence="3 4">
    <name type="scientific">Rhodotorula paludigena</name>
    <dbReference type="NCBI Taxonomy" id="86838"/>
    <lineage>
        <taxon>Eukaryota</taxon>
        <taxon>Fungi</taxon>
        <taxon>Dikarya</taxon>
        <taxon>Basidiomycota</taxon>
        <taxon>Pucciniomycotina</taxon>
        <taxon>Microbotryomycetes</taxon>
        <taxon>Sporidiobolales</taxon>
        <taxon>Sporidiobolaceae</taxon>
        <taxon>Rhodotorula</taxon>
    </lineage>
</organism>
<dbReference type="CDD" id="cd19077">
    <property type="entry name" value="AKR_AKR8A1-2"/>
    <property type="match status" value="1"/>
</dbReference>
<evidence type="ECO:0000256" key="1">
    <source>
        <dbReference type="ARBA" id="ARBA00023002"/>
    </source>
</evidence>
<dbReference type="InterPro" id="IPR050791">
    <property type="entry name" value="Aldo-Keto_reductase"/>
</dbReference>
<protein>
    <recommendedName>
        <fullName evidence="2">NADP-dependent oxidoreductase domain-containing protein</fullName>
    </recommendedName>
</protein>
<evidence type="ECO:0000313" key="4">
    <source>
        <dbReference type="Proteomes" id="UP001342314"/>
    </source>
</evidence>
<dbReference type="PANTHER" id="PTHR43625">
    <property type="entry name" value="AFLATOXIN B1 ALDEHYDE REDUCTASE"/>
    <property type="match status" value="1"/>
</dbReference>
<dbReference type="InterPro" id="IPR036812">
    <property type="entry name" value="NAD(P)_OxRdtase_dom_sf"/>
</dbReference>
<name>A0AAV5GBB8_9BASI</name>
<dbReference type="InterPro" id="IPR023210">
    <property type="entry name" value="NADP_OxRdtase_dom"/>
</dbReference>
<gene>
    <name evidence="3" type="ORF">Rhopal_000079-T1</name>
</gene>
<dbReference type="Gene3D" id="3.20.20.100">
    <property type="entry name" value="NADP-dependent oxidoreductase domain"/>
    <property type="match status" value="1"/>
</dbReference>
<sequence length="329" mass="36605">MSSLSVVPPAGIATGLMRLTWAPEQTPDKQAFELMKTAIDAGSTSFNSGYFYGNPPDVTTNLQLISRFCEAYPEYKDRFYLSVKGGMTKELKPRADIEFLRAQMQEINSILKHRKMDLFEMARVDREVGIEESMKILLKLRDEGLFRDIGLSEVSADTLRKAVAVGPVAAVEIEYSPFCLDIEKNGVLDAAKEAKVPLVAYSPLGAGFLGNTWTSKEDIPEGDFRRTFDKFSDEHFEHNMQLVRKLTAIAEKKGITPAQLSIAWVRAQDPLVVPLPGSTKPARVKEAIEAGKVQLSSAELDEIRQTLDSFSVKGVRYSKNPHLQDMLEG</sequence>
<evidence type="ECO:0000313" key="3">
    <source>
        <dbReference type="EMBL" id="GJN87134.1"/>
    </source>
</evidence>
<dbReference type="SUPFAM" id="SSF51430">
    <property type="entry name" value="NAD(P)-linked oxidoreductase"/>
    <property type="match status" value="1"/>
</dbReference>
<accession>A0AAV5GBB8</accession>
<dbReference type="Proteomes" id="UP001342314">
    <property type="component" value="Unassembled WGS sequence"/>
</dbReference>
<keyword evidence="1" id="KW-0560">Oxidoreductase</keyword>
<dbReference type="GO" id="GO:0005737">
    <property type="term" value="C:cytoplasm"/>
    <property type="evidence" value="ECO:0007669"/>
    <property type="project" value="TreeGrafter"/>
</dbReference>
<proteinExistence type="predicted"/>
<dbReference type="AlphaFoldDB" id="A0AAV5GBB8"/>
<dbReference type="PANTHER" id="PTHR43625:SF78">
    <property type="entry name" value="PYRIDOXAL REDUCTASE-RELATED"/>
    <property type="match status" value="1"/>
</dbReference>
<reference evidence="3 4" key="1">
    <citation type="submission" date="2021-12" db="EMBL/GenBank/DDBJ databases">
        <title>High titer production of polyol ester of fatty acids by Rhodotorula paludigena BS15 towards product separation-free biomass refinery.</title>
        <authorList>
            <person name="Mano J."/>
            <person name="Ono H."/>
            <person name="Tanaka T."/>
            <person name="Naito K."/>
            <person name="Sushida H."/>
            <person name="Ike M."/>
            <person name="Tokuyasu K."/>
            <person name="Kitaoka M."/>
        </authorList>
    </citation>
    <scope>NUCLEOTIDE SEQUENCE [LARGE SCALE GENOMIC DNA]</scope>
    <source>
        <strain evidence="3 4">BS15</strain>
    </source>
</reference>
<keyword evidence="4" id="KW-1185">Reference proteome</keyword>